<dbReference type="Proteomes" id="UP000253891">
    <property type="component" value="Unassembled WGS sequence"/>
</dbReference>
<evidence type="ECO:0000313" key="5">
    <source>
        <dbReference type="Proteomes" id="UP000253891"/>
    </source>
</evidence>
<keyword evidence="5" id="KW-1185">Reference proteome</keyword>
<reference evidence="4 5" key="1">
    <citation type="journal article" date="2015" name="BMC Genomics">
        <title>Comparative genomics of Fructobacillus spp. and Leuconostoc spp. reveals niche-specific evolution of Fructobacillus spp.</title>
        <authorList>
            <person name="Endo A."/>
            <person name="Tanizawa Y."/>
            <person name="Tanaka N."/>
            <person name="Maeno S."/>
            <person name="Kumar H."/>
            <person name="Shiwa Y."/>
            <person name="Okada S."/>
            <person name="Yoshikawa H."/>
            <person name="Dicks L."/>
            <person name="Nakagawa J."/>
            <person name="Arita M."/>
        </authorList>
    </citation>
    <scope>NUCLEOTIDE SEQUENCE [LARGE SCALE GENOMIC DNA]</scope>
    <source>
        <strain evidence="4 5">JCM 12225</strain>
    </source>
</reference>
<dbReference type="PANTHER" id="PTHR43877">
    <property type="entry name" value="AMINOALKYLPHOSPHONATE N-ACETYLTRANSFERASE-RELATED-RELATED"/>
    <property type="match status" value="1"/>
</dbReference>
<dbReference type="OrthoDB" id="9797826at2"/>
<dbReference type="STRING" id="157463.GCA_001047075_01263"/>
<dbReference type="CDD" id="cd04301">
    <property type="entry name" value="NAT_SF"/>
    <property type="match status" value="1"/>
</dbReference>
<proteinExistence type="predicted"/>
<evidence type="ECO:0000256" key="2">
    <source>
        <dbReference type="ARBA" id="ARBA00023315"/>
    </source>
</evidence>
<gene>
    <name evidence="4" type="ORF">FFIC_283910</name>
</gene>
<dbReference type="RefSeq" id="WP_061993673.1">
    <property type="nucleotide sequence ID" value="NZ_DF968005.1"/>
</dbReference>
<evidence type="ECO:0000259" key="3">
    <source>
        <dbReference type="PROSITE" id="PS51186"/>
    </source>
</evidence>
<dbReference type="PROSITE" id="PS51186">
    <property type="entry name" value="GNAT"/>
    <property type="match status" value="1"/>
</dbReference>
<dbReference type="InterPro" id="IPR000182">
    <property type="entry name" value="GNAT_dom"/>
</dbReference>
<dbReference type="Gene3D" id="3.40.630.30">
    <property type="match status" value="1"/>
</dbReference>
<protein>
    <submittedName>
        <fullName evidence="4">Histone acetyltransferase HPA2</fullName>
    </submittedName>
</protein>
<accession>A0A0K8MJL9</accession>
<name>A0A0K8MJL9_9LACO</name>
<dbReference type="InterPro" id="IPR050832">
    <property type="entry name" value="Bact_Acetyltransf"/>
</dbReference>
<organism evidence="4 5">
    <name type="scientific">Fructobacillus ficulneus</name>
    <dbReference type="NCBI Taxonomy" id="157463"/>
    <lineage>
        <taxon>Bacteria</taxon>
        <taxon>Bacillati</taxon>
        <taxon>Bacillota</taxon>
        <taxon>Bacilli</taxon>
        <taxon>Lactobacillales</taxon>
        <taxon>Lactobacillaceae</taxon>
        <taxon>Fructobacillus</taxon>
    </lineage>
</organism>
<keyword evidence="1 4" id="KW-0808">Transferase</keyword>
<feature type="domain" description="N-acetyltransferase" evidence="3">
    <location>
        <begin position="1"/>
        <end position="145"/>
    </location>
</feature>
<sequence>MIRPIQITDLPVLMALNENELGYQYPEDKARHQLQSLLADQGHHFLAAAVDDQNGEVQGYIHAEVYQEIYADTQLNILALAVAEKWKGQGVGTALITWLEDQGRQRHIAGILLNSGESRASAHRFYQNRGFTLVKKQMKFIKKII</sequence>
<dbReference type="EMBL" id="DF968005">
    <property type="protein sequence ID" value="GAP00374.1"/>
    <property type="molecule type" value="Genomic_DNA"/>
</dbReference>
<dbReference type="InterPro" id="IPR016181">
    <property type="entry name" value="Acyl_CoA_acyltransferase"/>
</dbReference>
<dbReference type="Pfam" id="PF00583">
    <property type="entry name" value="Acetyltransf_1"/>
    <property type="match status" value="1"/>
</dbReference>
<dbReference type="GO" id="GO:0016747">
    <property type="term" value="F:acyltransferase activity, transferring groups other than amino-acyl groups"/>
    <property type="evidence" value="ECO:0007669"/>
    <property type="project" value="InterPro"/>
</dbReference>
<evidence type="ECO:0000313" key="4">
    <source>
        <dbReference type="EMBL" id="GAP00374.1"/>
    </source>
</evidence>
<dbReference type="AlphaFoldDB" id="A0A0K8MJL9"/>
<evidence type="ECO:0000256" key="1">
    <source>
        <dbReference type="ARBA" id="ARBA00022679"/>
    </source>
</evidence>
<dbReference type="SUPFAM" id="SSF55729">
    <property type="entry name" value="Acyl-CoA N-acyltransferases (Nat)"/>
    <property type="match status" value="1"/>
</dbReference>
<keyword evidence="2" id="KW-0012">Acyltransferase</keyword>